<name>A0AAW9DGB9_STRSU</name>
<evidence type="ECO:0000259" key="3">
    <source>
        <dbReference type="Pfam" id="PF11083"/>
    </source>
</evidence>
<keyword evidence="1" id="KW-0175">Coiled coil</keyword>
<reference evidence="5" key="1">
    <citation type="submission" date="2023-11" db="EMBL/GenBank/DDBJ databases">
        <title>Antimicrobial resistance in invasive Streptococcus suis isolated in Spain and the associated genetic mechanisms.</title>
        <authorList>
            <person name="Uruen C."/>
            <person name="Arenas J.A."/>
        </authorList>
    </citation>
    <scope>NUCLEOTIDE SEQUENCE</scope>
    <source>
        <strain evidence="5">Ss_70</strain>
    </source>
</reference>
<protein>
    <submittedName>
        <fullName evidence="5">SAG1250 family conjugative relaxase</fullName>
    </submittedName>
</protein>
<feature type="domain" description="MobA/VirD2-like nuclease" evidence="2">
    <location>
        <begin position="71"/>
        <end position="165"/>
    </location>
</feature>
<evidence type="ECO:0000259" key="4">
    <source>
        <dbReference type="Pfam" id="PF20874"/>
    </source>
</evidence>
<comment type="caution">
    <text evidence="5">The sequence shown here is derived from an EMBL/GenBank/DDBJ whole genome shotgun (WGS) entry which is preliminary data.</text>
</comment>
<evidence type="ECO:0000313" key="5">
    <source>
        <dbReference type="EMBL" id="MDX5038008.1"/>
    </source>
</evidence>
<evidence type="ECO:0000256" key="1">
    <source>
        <dbReference type="SAM" id="Coils"/>
    </source>
</evidence>
<feature type="coiled-coil region" evidence="1">
    <location>
        <begin position="513"/>
        <end position="540"/>
    </location>
</feature>
<accession>A0AAW9DGB9</accession>
<dbReference type="AlphaFoldDB" id="A0AAW9DGB9"/>
<dbReference type="Pfam" id="PF20874">
    <property type="entry name" value="Relaxase_M"/>
    <property type="match status" value="1"/>
</dbReference>
<feature type="domain" description="Group II intron-interrupted relaxase LtrB C-terminal" evidence="3">
    <location>
        <begin position="487"/>
        <end position="609"/>
    </location>
</feature>
<feature type="domain" description="Group II intron-interrupted relaxase LtrB central" evidence="4">
    <location>
        <begin position="388"/>
        <end position="472"/>
    </location>
</feature>
<dbReference type="InterPro" id="IPR005094">
    <property type="entry name" value="Endonuclease_MobA/VirD2"/>
</dbReference>
<dbReference type="Proteomes" id="UP001270004">
    <property type="component" value="Unassembled WGS sequence"/>
</dbReference>
<dbReference type="InterPro" id="IPR048299">
    <property type="entry name" value="LtrB_central"/>
</dbReference>
<gene>
    <name evidence="5" type="ORF">SHY70_06900</name>
</gene>
<proteinExistence type="predicted"/>
<dbReference type="Pfam" id="PF03432">
    <property type="entry name" value="Relaxase"/>
    <property type="match status" value="1"/>
</dbReference>
<feature type="coiled-coil region" evidence="1">
    <location>
        <begin position="566"/>
        <end position="593"/>
    </location>
</feature>
<dbReference type="EMBL" id="JAWWZK010000011">
    <property type="protein sequence ID" value="MDX5038008.1"/>
    <property type="molecule type" value="Genomic_DNA"/>
</dbReference>
<evidence type="ECO:0000313" key="6">
    <source>
        <dbReference type="Proteomes" id="UP001270004"/>
    </source>
</evidence>
<evidence type="ECO:0000259" key="2">
    <source>
        <dbReference type="Pfam" id="PF03432"/>
    </source>
</evidence>
<sequence>MVVTKHKAVHGVSYRTKTIKYILNPDKTQELELVSDFGMLGELDWKIYEDYVDFYQWNFEINDERYNRFDDRLFEKNNKIHAHHIIQSFSPDDNLTPEEINRIGWEVAKEFTGGKFRFIVATHVDKDHIHNHILINAIDLQSEKKFKWDRKRYRDFKQISDRISKIAGAKIVEPNRFSYSDYKMYKQSSHKYELKQRINFLLRHSKSMEDFFKNAEALSIKIDFSGKHTTYRMTDRDMKKNIRADKINKREVYDRDFYQTYFAKQDIQRRVEFLLKHSTDFQDFVRKAEKLDLLVKMKTRTIDFCLSGGDTEIVINSENLSKKFDYDQPFFEDYFSKIDIQNDNLLPIDEVAAEFQEFENMMDTSISTEEILSQYQQEKVQEEEKDLFEVELEEWQIEKEVNDGLYIKVWFGLDSEGLVFIPNSHMEIETTPDLEKRYRLFLDEKKYYYLYNKDNSDANRFVMGKTLIKQLSGERQKVPHRKIITENTLKEKMEQINLLIGLRVQERSYNDIKQELIEKIALSELKMTELNQKIETLNQVAELLAGCDSDDSEIQRRSRMELVKLNVSVHLTYEQVEEQIRELQDELYKAVGDYESVIRQMETYIDLLKKYNSESNDREKDEKQHGPEL</sequence>
<dbReference type="NCBIfam" id="NF040665">
    <property type="entry name" value="relax_SAG1250"/>
    <property type="match status" value="1"/>
</dbReference>
<dbReference type="Pfam" id="PF11083">
    <property type="entry name" value="Relaxase_C"/>
    <property type="match status" value="1"/>
</dbReference>
<dbReference type="RefSeq" id="WP_319444243.1">
    <property type="nucleotide sequence ID" value="NZ_JAWWZK010000011.1"/>
</dbReference>
<organism evidence="5 6">
    <name type="scientific">Streptococcus suis</name>
    <dbReference type="NCBI Taxonomy" id="1307"/>
    <lineage>
        <taxon>Bacteria</taxon>
        <taxon>Bacillati</taxon>
        <taxon>Bacillota</taxon>
        <taxon>Bacilli</taxon>
        <taxon>Lactobacillales</taxon>
        <taxon>Streptococcaceae</taxon>
        <taxon>Streptococcus</taxon>
    </lineage>
</organism>
<dbReference type="InterPro" id="IPR021112">
    <property type="entry name" value="LtrB_C"/>
</dbReference>